<dbReference type="Gene3D" id="3.40.50.150">
    <property type="entry name" value="Vaccinia Virus protein VP39"/>
    <property type="match status" value="1"/>
</dbReference>
<dbReference type="PANTHER" id="PTHR11579">
    <property type="entry name" value="PROTEIN-L-ISOASPARTATE O-METHYLTRANSFERASE"/>
    <property type="match status" value="1"/>
</dbReference>
<keyword evidence="6 12" id="KW-0489">Methyltransferase</keyword>
<keyword evidence="8" id="KW-0949">S-adenosyl-L-methionine</keyword>
<dbReference type="InterPro" id="IPR000682">
    <property type="entry name" value="PCMT"/>
</dbReference>
<organism evidence="12 13">
    <name type="scientific">Streptomyces daliensis</name>
    <dbReference type="NCBI Taxonomy" id="299421"/>
    <lineage>
        <taxon>Bacteria</taxon>
        <taxon>Bacillati</taxon>
        <taxon>Actinomycetota</taxon>
        <taxon>Actinomycetes</taxon>
        <taxon>Kitasatosporales</taxon>
        <taxon>Streptomycetaceae</taxon>
        <taxon>Streptomyces</taxon>
    </lineage>
</organism>
<keyword evidence="7" id="KW-0808">Transferase</keyword>
<evidence type="ECO:0000256" key="3">
    <source>
        <dbReference type="ARBA" id="ARBA00011890"/>
    </source>
</evidence>
<dbReference type="GO" id="GO:0004719">
    <property type="term" value="F:protein-L-isoaspartate (D-aspartate) O-methyltransferase activity"/>
    <property type="evidence" value="ECO:0007669"/>
    <property type="project" value="UniProtKB-EC"/>
</dbReference>
<dbReference type="SUPFAM" id="SSF53335">
    <property type="entry name" value="S-adenosyl-L-methionine-dependent methyltransferases"/>
    <property type="match status" value="1"/>
</dbReference>
<keyword evidence="13" id="KW-1185">Reference proteome</keyword>
<dbReference type="AlphaFoldDB" id="A0A8T4IMK5"/>
<comment type="subcellular location">
    <subcellularLocation>
        <location evidence="1">Cytoplasm</location>
    </subcellularLocation>
</comment>
<evidence type="ECO:0000256" key="7">
    <source>
        <dbReference type="ARBA" id="ARBA00022679"/>
    </source>
</evidence>
<name>A0A8T4IMK5_9ACTN</name>
<evidence type="ECO:0000313" key="13">
    <source>
        <dbReference type="Proteomes" id="UP000675554"/>
    </source>
</evidence>
<evidence type="ECO:0000256" key="11">
    <source>
        <dbReference type="ARBA" id="ARBA00031350"/>
    </source>
</evidence>
<dbReference type="PANTHER" id="PTHR11579:SF0">
    <property type="entry name" value="PROTEIN-L-ISOASPARTATE(D-ASPARTATE) O-METHYLTRANSFERASE"/>
    <property type="match status" value="1"/>
</dbReference>
<accession>A0A8T4IMK5</accession>
<dbReference type="CDD" id="cd02440">
    <property type="entry name" value="AdoMet_MTases"/>
    <property type="match status" value="1"/>
</dbReference>
<dbReference type="GO" id="GO:0032259">
    <property type="term" value="P:methylation"/>
    <property type="evidence" value="ECO:0007669"/>
    <property type="project" value="UniProtKB-KW"/>
</dbReference>
<evidence type="ECO:0000256" key="2">
    <source>
        <dbReference type="ARBA" id="ARBA00005369"/>
    </source>
</evidence>
<sequence length="404" mass="44838">MTANAHTTASPEGLAAQLTATGALDKRWRPAFEAVPRHWFVPDVIWPGKFQGTGQASAIDRRSHPDAWWDAVYSDRALTTQWDDGEHTGPEPGKVPSCSSSMPTMVAGMLDDLDLQPGMRVLEIGTGEGWNTALLCHRTGEANVTTVETDPALADRARTRLRERGLTPICLTGDGSLGHPERAPFDRIIATCSLARIPTQWLGQARPDSVIVAPWAPDYGSEAIVRLSVTDSGNAHGRFTRSSAFMRLRQQRRRSRPLREYLGGRDWPADATQGTTSLSPDEIGPWERMFALGVQLPGVFVWPETHNEGTYRLWLRDKEVTSWASADFAPGRDEFDIAQSGPRRLWDEVEAAYRWWIQQGRPGIECFGLTVVGEHRVWLGDPSQPVPQWCSTSDDWTAPCDDDA</sequence>
<protein>
    <recommendedName>
        <fullName evidence="4">Protein-L-isoaspartate O-methyltransferase</fullName>
        <ecNumber evidence="3">2.1.1.77</ecNumber>
    </recommendedName>
    <alternativeName>
        <fullName evidence="11">L-isoaspartyl protein carboxyl methyltransferase</fullName>
    </alternativeName>
    <alternativeName>
        <fullName evidence="9">Protein L-isoaspartyl methyltransferase</fullName>
    </alternativeName>
    <alternativeName>
        <fullName evidence="10">Protein-beta-aspartate methyltransferase</fullName>
    </alternativeName>
</protein>
<evidence type="ECO:0000256" key="10">
    <source>
        <dbReference type="ARBA" id="ARBA00031323"/>
    </source>
</evidence>
<reference evidence="12" key="1">
    <citation type="submission" date="2021-04" db="EMBL/GenBank/DDBJ databases">
        <title>Sequencing of actinobacteria type strains.</title>
        <authorList>
            <person name="Nguyen G.-S."/>
            <person name="Wentzel A."/>
        </authorList>
    </citation>
    <scope>NUCLEOTIDE SEQUENCE</scope>
    <source>
        <strain evidence="12">DSM 42095</strain>
    </source>
</reference>
<keyword evidence="5" id="KW-0963">Cytoplasm</keyword>
<evidence type="ECO:0000256" key="4">
    <source>
        <dbReference type="ARBA" id="ARBA00013346"/>
    </source>
</evidence>
<evidence type="ECO:0000256" key="1">
    <source>
        <dbReference type="ARBA" id="ARBA00004496"/>
    </source>
</evidence>
<evidence type="ECO:0000256" key="6">
    <source>
        <dbReference type="ARBA" id="ARBA00022603"/>
    </source>
</evidence>
<gene>
    <name evidence="12" type="ORF">KDA82_08505</name>
</gene>
<evidence type="ECO:0000313" key="12">
    <source>
        <dbReference type="EMBL" id="MBR7673055.1"/>
    </source>
</evidence>
<proteinExistence type="inferred from homology"/>
<evidence type="ECO:0000256" key="8">
    <source>
        <dbReference type="ARBA" id="ARBA00022691"/>
    </source>
</evidence>
<dbReference type="InterPro" id="IPR029063">
    <property type="entry name" value="SAM-dependent_MTases_sf"/>
</dbReference>
<comment type="caution">
    <text evidence="12">The sequence shown here is derived from an EMBL/GenBank/DDBJ whole genome shotgun (WGS) entry which is preliminary data.</text>
</comment>
<dbReference type="Pfam" id="PF01135">
    <property type="entry name" value="PCMT"/>
    <property type="match status" value="1"/>
</dbReference>
<evidence type="ECO:0000256" key="9">
    <source>
        <dbReference type="ARBA" id="ARBA00030757"/>
    </source>
</evidence>
<comment type="similarity">
    <text evidence="2">Belongs to the methyltransferase superfamily. L-isoaspartyl/D-aspartyl protein methyltransferase family.</text>
</comment>
<evidence type="ECO:0000256" key="5">
    <source>
        <dbReference type="ARBA" id="ARBA00022490"/>
    </source>
</evidence>
<dbReference type="EMBL" id="JAGSMN010000160">
    <property type="protein sequence ID" value="MBR7673055.1"/>
    <property type="molecule type" value="Genomic_DNA"/>
</dbReference>
<dbReference type="GO" id="GO:0005737">
    <property type="term" value="C:cytoplasm"/>
    <property type="evidence" value="ECO:0007669"/>
    <property type="project" value="UniProtKB-SubCell"/>
</dbReference>
<dbReference type="EC" id="2.1.1.77" evidence="3"/>
<dbReference type="Proteomes" id="UP000675554">
    <property type="component" value="Unassembled WGS sequence"/>
</dbReference>